<accession>A0ABP4Z2X2</accession>
<keyword evidence="3" id="KW-1185">Reference proteome</keyword>
<proteinExistence type="predicted"/>
<name>A0ABP4Z2X2_9MICO</name>
<sequence>MDDLRYTRRIVGRHNGSGRSVETPTTPRPVTTRGPVKQAATVVFAFCAALSFVGVHLVDPSIGATAGPDRPTIDRFGGAEAQAIEVGGDFTIGASKEQYAVEAKPAYVEPASTSASDGWAPPAVTPDPGSAQAYAATAVAARGWAMTEFDCLVALWNKESGWRVNAYNAGSGAYGIPQALPGSKMASAGADWETNAGTQIEWGLGYVQGRYGTPCGAWAHSESVGWY</sequence>
<organism evidence="2 3">
    <name type="scientific">Agromyces salentinus</name>
    <dbReference type="NCBI Taxonomy" id="269421"/>
    <lineage>
        <taxon>Bacteria</taxon>
        <taxon>Bacillati</taxon>
        <taxon>Actinomycetota</taxon>
        <taxon>Actinomycetes</taxon>
        <taxon>Micrococcales</taxon>
        <taxon>Microbacteriaceae</taxon>
        <taxon>Agromyces</taxon>
    </lineage>
</organism>
<evidence type="ECO:0000256" key="1">
    <source>
        <dbReference type="SAM" id="MobiDB-lite"/>
    </source>
</evidence>
<dbReference type="Proteomes" id="UP001501746">
    <property type="component" value="Unassembled WGS sequence"/>
</dbReference>
<feature type="region of interest" description="Disordered" evidence="1">
    <location>
        <begin position="1"/>
        <end position="33"/>
    </location>
</feature>
<comment type="caution">
    <text evidence="2">The sequence shown here is derived from an EMBL/GenBank/DDBJ whole genome shotgun (WGS) entry which is preliminary data.</text>
</comment>
<dbReference type="EMBL" id="BAAANK010000004">
    <property type="protein sequence ID" value="GAA1832462.1"/>
    <property type="molecule type" value="Genomic_DNA"/>
</dbReference>
<gene>
    <name evidence="2" type="ORF">GCM10009750_15690</name>
</gene>
<dbReference type="Gene3D" id="1.10.530.10">
    <property type="match status" value="1"/>
</dbReference>
<protein>
    <recommendedName>
        <fullName evidence="4">Lytic transglycosylase domain-containing protein</fullName>
    </recommendedName>
</protein>
<reference evidence="3" key="1">
    <citation type="journal article" date="2019" name="Int. J. Syst. Evol. Microbiol.">
        <title>The Global Catalogue of Microorganisms (GCM) 10K type strain sequencing project: providing services to taxonomists for standard genome sequencing and annotation.</title>
        <authorList>
            <consortium name="The Broad Institute Genomics Platform"/>
            <consortium name="The Broad Institute Genome Sequencing Center for Infectious Disease"/>
            <person name="Wu L."/>
            <person name="Ma J."/>
        </authorList>
    </citation>
    <scope>NUCLEOTIDE SEQUENCE [LARGE SCALE GENOMIC DNA]</scope>
    <source>
        <strain evidence="3">JCM 14323</strain>
    </source>
</reference>
<evidence type="ECO:0008006" key="4">
    <source>
        <dbReference type="Google" id="ProtNLM"/>
    </source>
</evidence>
<evidence type="ECO:0000313" key="2">
    <source>
        <dbReference type="EMBL" id="GAA1832462.1"/>
    </source>
</evidence>
<evidence type="ECO:0000313" key="3">
    <source>
        <dbReference type="Proteomes" id="UP001501746"/>
    </source>
</evidence>
<dbReference type="InterPro" id="IPR023346">
    <property type="entry name" value="Lysozyme-like_dom_sf"/>
</dbReference>
<feature type="compositionally biased region" description="Low complexity" evidence="1">
    <location>
        <begin position="23"/>
        <end position="33"/>
    </location>
</feature>
<dbReference type="SUPFAM" id="SSF53955">
    <property type="entry name" value="Lysozyme-like"/>
    <property type="match status" value="1"/>
</dbReference>